<comment type="caution">
    <text evidence="9">The sequence shown here is derived from an EMBL/GenBank/DDBJ whole genome shotgun (WGS) entry which is preliminary data.</text>
</comment>
<evidence type="ECO:0000256" key="3">
    <source>
        <dbReference type="ARBA" id="ARBA00022723"/>
    </source>
</evidence>
<feature type="domain" description="CobW/HypB/UreG nucleotide-binding" evidence="8">
    <location>
        <begin position="33"/>
        <end position="175"/>
    </location>
</feature>
<sequence length="188" mass="20830">MQEIKVVSNILKANELIAGELKKNFHDKGIFVIKFMGSPGSGKTSILESLLKELKSKLKMAVIEGDLYTTKDAERIEKQGIPVVQINTCGGCHLDSHMIREALHNLSLDGLDLLVIENVGNLVCPAGYNLGEDMRMVALSLTEGDDKPAKYPAIFQRANVVIINKIDLLSQTDFSMDVLSWVWVDKME</sequence>
<dbReference type="Pfam" id="PF02492">
    <property type="entry name" value="cobW"/>
    <property type="match status" value="1"/>
</dbReference>
<dbReference type="OrthoDB" id="9802035at2"/>
<evidence type="ECO:0000256" key="6">
    <source>
        <dbReference type="ARBA" id="ARBA00022833"/>
    </source>
</evidence>
<keyword evidence="10" id="KW-1185">Reference proteome</keyword>
<proteinExistence type="inferred from homology"/>
<keyword evidence="4" id="KW-0547">Nucleotide-binding</keyword>
<dbReference type="InterPro" id="IPR027417">
    <property type="entry name" value="P-loop_NTPase"/>
</dbReference>
<dbReference type="SUPFAM" id="SSF52540">
    <property type="entry name" value="P-loop containing nucleoside triphosphate hydrolases"/>
    <property type="match status" value="1"/>
</dbReference>
<dbReference type="PANTHER" id="PTHR30134:SF2">
    <property type="entry name" value="HYDROGENASE MATURATION FACTOR HYPB"/>
    <property type="match status" value="1"/>
</dbReference>
<comment type="similarity">
    <text evidence="1">Belongs to the SIMIBI class G3E GTPase family. HypB/HupM subfamily.</text>
</comment>
<dbReference type="GO" id="GO:0016151">
    <property type="term" value="F:nickel cation binding"/>
    <property type="evidence" value="ECO:0007669"/>
    <property type="project" value="InterPro"/>
</dbReference>
<organism evidence="9 10">
    <name type="scientific">Desulforamulus profundi</name>
    <dbReference type="NCBI Taxonomy" id="1383067"/>
    <lineage>
        <taxon>Bacteria</taxon>
        <taxon>Bacillati</taxon>
        <taxon>Bacillota</taxon>
        <taxon>Clostridia</taxon>
        <taxon>Eubacteriales</taxon>
        <taxon>Peptococcaceae</taxon>
        <taxon>Desulforamulus</taxon>
    </lineage>
</organism>
<name>A0A2C6M6U9_9FIRM</name>
<keyword evidence="6" id="KW-0862">Zinc</keyword>
<evidence type="ECO:0000256" key="2">
    <source>
        <dbReference type="ARBA" id="ARBA00022596"/>
    </source>
</evidence>
<evidence type="ECO:0000259" key="8">
    <source>
        <dbReference type="Pfam" id="PF02492"/>
    </source>
</evidence>
<dbReference type="PIRSF" id="PIRSF005624">
    <property type="entry name" value="Ni-bind_GTPase"/>
    <property type="match status" value="1"/>
</dbReference>
<dbReference type="GO" id="GO:0051604">
    <property type="term" value="P:protein maturation"/>
    <property type="evidence" value="ECO:0007669"/>
    <property type="project" value="InterPro"/>
</dbReference>
<gene>
    <name evidence="9" type="ORF">P378_20690</name>
</gene>
<dbReference type="EMBL" id="AWQQ01000156">
    <property type="protein sequence ID" value="PHJ36729.1"/>
    <property type="molecule type" value="Genomic_DNA"/>
</dbReference>
<evidence type="ECO:0000256" key="7">
    <source>
        <dbReference type="ARBA" id="ARBA00023134"/>
    </source>
</evidence>
<dbReference type="InterPro" id="IPR004392">
    <property type="entry name" value="Hyd_mat_HypB"/>
</dbReference>
<evidence type="ECO:0000256" key="4">
    <source>
        <dbReference type="ARBA" id="ARBA00022741"/>
    </source>
</evidence>
<dbReference type="AlphaFoldDB" id="A0A2C6M6U9"/>
<dbReference type="InterPro" id="IPR003495">
    <property type="entry name" value="CobW/HypB/UreG_nucleotide-bd"/>
</dbReference>
<evidence type="ECO:0000256" key="5">
    <source>
        <dbReference type="ARBA" id="ARBA00022801"/>
    </source>
</evidence>
<dbReference type="GO" id="GO:0003924">
    <property type="term" value="F:GTPase activity"/>
    <property type="evidence" value="ECO:0007669"/>
    <property type="project" value="InterPro"/>
</dbReference>
<dbReference type="RefSeq" id="WP_099084237.1">
    <property type="nucleotide sequence ID" value="NZ_AWQQ01000156.1"/>
</dbReference>
<accession>A0A2C6M6U9</accession>
<keyword evidence="5" id="KW-0378">Hydrolase</keyword>
<evidence type="ECO:0000313" key="10">
    <source>
        <dbReference type="Proteomes" id="UP000222564"/>
    </source>
</evidence>
<dbReference type="Proteomes" id="UP000222564">
    <property type="component" value="Unassembled WGS sequence"/>
</dbReference>
<evidence type="ECO:0000313" key="9">
    <source>
        <dbReference type="EMBL" id="PHJ36729.1"/>
    </source>
</evidence>
<reference evidence="9 10" key="1">
    <citation type="submission" date="2013-09" db="EMBL/GenBank/DDBJ databases">
        <title>Biodegradation of hydrocarbons in the deep terrestrial subsurface : characterization of a microbial consortium composed of two Desulfotomaculum species originating from a deep geological formation.</title>
        <authorList>
            <person name="Aullo T."/>
            <person name="Berlendis S."/>
            <person name="Lascourreges J.-F."/>
            <person name="Dessort D."/>
            <person name="Saint-Laurent S."/>
            <person name="Schraauwers B."/>
            <person name="Mas J."/>
            <person name="Magot M."/>
            <person name="Ranchou-Peyruse A."/>
        </authorList>
    </citation>
    <scope>NUCLEOTIDE SEQUENCE [LARGE SCALE GENOMIC DNA]</scope>
    <source>
        <strain evidence="9 10">Bs107</strain>
    </source>
</reference>
<dbReference type="GO" id="GO:0008270">
    <property type="term" value="F:zinc ion binding"/>
    <property type="evidence" value="ECO:0007669"/>
    <property type="project" value="TreeGrafter"/>
</dbReference>
<dbReference type="Gene3D" id="3.40.50.300">
    <property type="entry name" value="P-loop containing nucleotide triphosphate hydrolases"/>
    <property type="match status" value="1"/>
</dbReference>
<protein>
    <submittedName>
        <fullName evidence="9">Hydantoin utilization protein A</fullName>
    </submittedName>
</protein>
<dbReference type="NCBIfam" id="TIGR00073">
    <property type="entry name" value="hypB"/>
    <property type="match status" value="1"/>
</dbReference>
<dbReference type="PANTHER" id="PTHR30134">
    <property type="entry name" value="HYDROGENASE PROTEIN ASSEMBLY PROTEIN, NICKEL CHAPERONE"/>
    <property type="match status" value="1"/>
</dbReference>
<keyword evidence="3" id="KW-0479">Metal-binding</keyword>
<dbReference type="GO" id="GO:0005525">
    <property type="term" value="F:GTP binding"/>
    <property type="evidence" value="ECO:0007669"/>
    <property type="project" value="UniProtKB-KW"/>
</dbReference>
<keyword evidence="2" id="KW-0533">Nickel</keyword>
<keyword evidence="7" id="KW-0342">GTP-binding</keyword>
<evidence type="ECO:0000256" key="1">
    <source>
        <dbReference type="ARBA" id="ARBA00006211"/>
    </source>
</evidence>